<dbReference type="EMBL" id="SRQM01000505">
    <property type="protein sequence ID" value="KAG6109212.1"/>
    <property type="molecule type" value="Genomic_DNA"/>
</dbReference>
<dbReference type="InterPro" id="IPR050121">
    <property type="entry name" value="Cytochrome_P450_monoxygenase"/>
</dbReference>
<dbReference type="PRINTS" id="PR00463">
    <property type="entry name" value="EP450I"/>
</dbReference>
<keyword evidence="7" id="KW-0503">Monooxygenase</keyword>
<keyword evidence="8" id="KW-0472">Membrane</keyword>
<dbReference type="GO" id="GO:0016705">
    <property type="term" value="F:oxidoreductase activity, acting on paired donors, with incorporation or reduction of molecular oxygen"/>
    <property type="evidence" value="ECO:0007669"/>
    <property type="project" value="InterPro"/>
</dbReference>
<dbReference type="AlphaFoldDB" id="A0A9P7PV86"/>
<dbReference type="PROSITE" id="PS00086">
    <property type="entry name" value="CYTOCHROME_P450"/>
    <property type="match status" value="1"/>
</dbReference>
<comment type="similarity">
    <text evidence="2 7">Belongs to the cytochrome P450 family.</text>
</comment>
<keyword evidence="5 6" id="KW-0408">Iron</keyword>
<dbReference type="Gene3D" id="1.10.630.10">
    <property type="entry name" value="Cytochrome P450"/>
    <property type="match status" value="1"/>
</dbReference>
<keyword evidence="4 6" id="KW-0479">Metal-binding</keyword>
<evidence type="ECO:0000256" key="7">
    <source>
        <dbReference type="RuleBase" id="RU000461"/>
    </source>
</evidence>
<evidence type="ECO:0000256" key="1">
    <source>
        <dbReference type="ARBA" id="ARBA00001971"/>
    </source>
</evidence>
<reference evidence="9 10" key="1">
    <citation type="journal article" date="2020" name="bioRxiv">
        <title>Whole genome comparisons of ergot fungi reveals the divergence and evolution of species within the genus Claviceps are the result of varying mechanisms driving genome evolution and host range expansion.</title>
        <authorList>
            <person name="Wyka S.A."/>
            <person name="Mondo S.J."/>
            <person name="Liu M."/>
            <person name="Dettman J."/>
            <person name="Nalam V."/>
            <person name="Broders K.D."/>
        </authorList>
    </citation>
    <scope>NUCLEOTIDE SEQUENCE [LARGE SCALE GENOMIC DNA]</scope>
    <source>
        <strain evidence="9 10">LM576</strain>
    </source>
</reference>
<evidence type="ECO:0000256" key="2">
    <source>
        <dbReference type="ARBA" id="ARBA00010617"/>
    </source>
</evidence>
<accession>A0A9P7PV86</accession>
<sequence length="545" mass="61812">MLSSWTMADAAHLSKVLSTTLSKMLFTTVCLSCVSLLMLVAVVALYRITFHPLARVPGPKLAAISSFWYARNIVQGNMVKLGLELHRKYGDVVRVGPNELWFNTTEAFDQIYCTGKGELEKSDFYLATALSRPHVDWRLEAHFPDTLDLLSERSMKRYRLQRRLIGRVYSAANMLKHERAIDSTLAVAIKRLAELDGHEVDLKEWMHILTVECLGAAVLSWSPGMFRDGTDWGTLTHSYQGWRRKSLFGVFPTMKKLEQWSPDLGRVFASWWGVVYKTPKDFRPFFPNVNRLVIRRIKAIARPKSRKPQRDGRADLLGDLIQLHKDKPEFNENYLRKMAVTNFGAGHETMASTLTSAVAMIASHDAVQRRLTQEVRTTTEALVYANSHRLAYTKAAIREAMRLHPVVAMSLPRKTPPMGLHVHGLSVPPHTTVGCSPIALHRKEQIFGAEPDSYEPCRWLGAEMEGRSIREMEKYSLNWGGGSRSCPGRNLAELIVFKTIAALFANFDVEVSVPEDAHKEAYFLFMLSGVRVRFLPRTLEHDEES</sequence>
<feature type="transmembrane region" description="Helical" evidence="8">
    <location>
        <begin position="24"/>
        <end position="46"/>
    </location>
</feature>
<gene>
    <name evidence="9" type="ORF">E4U13_006027</name>
</gene>
<evidence type="ECO:0000256" key="4">
    <source>
        <dbReference type="ARBA" id="ARBA00022723"/>
    </source>
</evidence>
<dbReference type="Pfam" id="PF00067">
    <property type="entry name" value="p450"/>
    <property type="match status" value="1"/>
</dbReference>
<dbReference type="PANTHER" id="PTHR24305">
    <property type="entry name" value="CYTOCHROME P450"/>
    <property type="match status" value="1"/>
</dbReference>
<protein>
    <recommendedName>
        <fullName evidence="11">Pisatin demethylase</fullName>
    </recommendedName>
</protein>
<name>A0A9P7PV86_9HYPO</name>
<dbReference type="InterPro" id="IPR017972">
    <property type="entry name" value="Cyt_P450_CS"/>
</dbReference>
<dbReference type="SUPFAM" id="SSF48264">
    <property type="entry name" value="Cytochrome P450"/>
    <property type="match status" value="1"/>
</dbReference>
<evidence type="ECO:0000256" key="3">
    <source>
        <dbReference type="ARBA" id="ARBA00022617"/>
    </source>
</evidence>
<keyword evidence="10" id="KW-1185">Reference proteome</keyword>
<evidence type="ECO:0000256" key="5">
    <source>
        <dbReference type="ARBA" id="ARBA00023004"/>
    </source>
</evidence>
<evidence type="ECO:0000313" key="9">
    <source>
        <dbReference type="EMBL" id="KAG6109212.1"/>
    </source>
</evidence>
<organism evidence="9 10">
    <name type="scientific">Claviceps humidiphila</name>
    <dbReference type="NCBI Taxonomy" id="1294629"/>
    <lineage>
        <taxon>Eukaryota</taxon>
        <taxon>Fungi</taxon>
        <taxon>Dikarya</taxon>
        <taxon>Ascomycota</taxon>
        <taxon>Pezizomycotina</taxon>
        <taxon>Sordariomycetes</taxon>
        <taxon>Hypocreomycetidae</taxon>
        <taxon>Hypocreales</taxon>
        <taxon>Clavicipitaceae</taxon>
        <taxon>Claviceps</taxon>
    </lineage>
</organism>
<evidence type="ECO:0000313" key="10">
    <source>
        <dbReference type="Proteomes" id="UP000732380"/>
    </source>
</evidence>
<comment type="cofactor">
    <cofactor evidence="1 6">
        <name>heme</name>
        <dbReference type="ChEBI" id="CHEBI:30413"/>
    </cofactor>
</comment>
<dbReference type="InterPro" id="IPR002401">
    <property type="entry name" value="Cyt_P450_E_grp-I"/>
</dbReference>
<feature type="binding site" description="axial binding residue" evidence="6">
    <location>
        <position position="486"/>
    </location>
    <ligand>
        <name>heme</name>
        <dbReference type="ChEBI" id="CHEBI:30413"/>
    </ligand>
    <ligandPart>
        <name>Fe</name>
        <dbReference type="ChEBI" id="CHEBI:18248"/>
    </ligandPart>
</feature>
<keyword evidence="8" id="KW-1133">Transmembrane helix</keyword>
<keyword evidence="7" id="KW-0560">Oxidoreductase</keyword>
<proteinExistence type="inferred from homology"/>
<evidence type="ECO:0000256" key="8">
    <source>
        <dbReference type="SAM" id="Phobius"/>
    </source>
</evidence>
<dbReference type="GO" id="GO:0005506">
    <property type="term" value="F:iron ion binding"/>
    <property type="evidence" value="ECO:0007669"/>
    <property type="project" value="InterPro"/>
</dbReference>
<dbReference type="PANTHER" id="PTHR24305:SF232">
    <property type="entry name" value="P450, PUTATIVE (EUROFUNG)-RELATED"/>
    <property type="match status" value="1"/>
</dbReference>
<dbReference type="InterPro" id="IPR036396">
    <property type="entry name" value="Cyt_P450_sf"/>
</dbReference>
<evidence type="ECO:0000256" key="6">
    <source>
        <dbReference type="PIRSR" id="PIRSR602401-1"/>
    </source>
</evidence>
<keyword evidence="3 6" id="KW-0349">Heme</keyword>
<dbReference type="InterPro" id="IPR001128">
    <property type="entry name" value="Cyt_P450"/>
</dbReference>
<dbReference type="GO" id="GO:0004497">
    <property type="term" value="F:monooxygenase activity"/>
    <property type="evidence" value="ECO:0007669"/>
    <property type="project" value="UniProtKB-KW"/>
</dbReference>
<keyword evidence="8" id="KW-0812">Transmembrane</keyword>
<dbReference type="Proteomes" id="UP000732380">
    <property type="component" value="Unassembled WGS sequence"/>
</dbReference>
<dbReference type="GO" id="GO:0020037">
    <property type="term" value="F:heme binding"/>
    <property type="evidence" value="ECO:0007669"/>
    <property type="project" value="InterPro"/>
</dbReference>
<comment type="caution">
    <text evidence="9">The sequence shown here is derived from an EMBL/GenBank/DDBJ whole genome shotgun (WGS) entry which is preliminary data.</text>
</comment>
<evidence type="ECO:0008006" key="11">
    <source>
        <dbReference type="Google" id="ProtNLM"/>
    </source>
</evidence>
<dbReference type="PRINTS" id="PR00385">
    <property type="entry name" value="P450"/>
</dbReference>